<evidence type="ECO:0000256" key="8">
    <source>
        <dbReference type="PROSITE-ProRule" id="PRU00024"/>
    </source>
</evidence>
<dbReference type="SMART" id="SM00297">
    <property type="entry name" value="BROMO"/>
    <property type="match status" value="1"/>
</dbReference>
<feature type="compositionally biased region" description="Basic and acidic residues" evidence="10">
    <location>
        <begin position="433"/>
        <end position="448"/>
    </location>
</feature>
<feature type="region of interest" description="Disordered" evidence="10">
    <location>
        <begin position="719"/>
        <end position="738"/>
    </location>
</feature>
<dbReference type="InterPro" id="IPR013083">
    <property type="entry name" value="Znf_RING/FYVE/PHD"/>
</dbReference>
<dbReference type="Pfam" id="PF00643">
    <property type="entry name" value="zf-B_box"/>
    <property type="match status" value="1"/>
</dbReference>
<evidence type="ECO:0000259" key="12">
    <source>
        <dbReference type="PROSITE" id="PS50016"/>
    </source>
</evidence>
<feature type="compositionally biased region" description="Low complexity" evidence="10">
    <location>
        <begin position="397"/>
        <end position="415"/>
    </location>
</feature>
<dbReference type="InterPro" id="IPR019786">
    <property type="entry name" value="Zinc_finger_PHD-type_CS"/>
</dbReference>
<dbReference type="Proteomes" id="UP000192247">
    <property type="component" value="Unassembled WGS sequence"/>
</dbReference>
<feature type="domain" description="Bromo" evidence="11">
    <location>
        <begin position="623"/>
        <end position="695"/>
    </location>
</feature>
<dbReference type="PROSITE" id="PS01359">
    <property type="entry name" value="ZF_PHD_1"/>
    <property type="match status" value="1"/>
</dbReference>
<protein>
    <submittedName>
        <fullName evidence="15">E3 ubiquitin-protein ligase TRIM33-like</fullName>
    </submittedName>
</protein>
<dbReference type="CDD" id="cd15541">
    <property type="entry name" value="PHD_TIF1_like"/>
    <property type="match status" value="1"/>
</dbReference>
<dbReference type="Pfam" id="PF00439">
    <property type="entry name" value="Bromodomain"/>
    <property type="match status" value="1"/>
</dbReference>
<dbReference type="GO" id="GO:0005634">
    <property type="term" value="C:nucleus"/>
    <property type="evidence" value="ECO:0007669"/>
    <property type="project" value="UniProtKB-SubCell"/>
</dbReference>
<evidence type="ECO:0000256" key="4">
    <source>
        <dbReference type="ARBA" id="ARBA00022833"/>
    </source>
</evidence>
<dbReference type="SMART" id="SM00249">
    <property type="entry name" value="PHD"/>
    <property type="match status" value="1"/>
</dbReference>
<evidence type="ECO:0000313" key="16">
    <source>
        <dbReference type="Proteomes" id="UP000192247"/>
    </source>
</evidence>
<evidence type="ECO:0000259" key="14">
    <source>
        <dbReference type="PROSITE" id="PS50119"/>
    </source>
</evidence>
<keyword evidence="16" id="KW-1185">Reference proteome</keyword>
<dbReference type="SUPFAM" id="SSF57845">
    <property type="entry name" value="B-box zinc-binding domain"/>
    <property type="match status" value="1"/>
</dbReference>
<sequence>MAESESIGVASPQPVGLVKKCSLCATEVSTKSEPFLLPCLHTACKACLPDDQPTVQCGHCEQAFPPGAAIRHLVLLERLEKESPEEEADSEESGPKNLCTSCDEGVAAGGYCKDCEEWLCAACISAHQRVKVTKDHVILSTEQAGLALKAAAKQRFQMCTKHPKEPLKFYCSKCSALTCRDCQLEDHQNHGDYLALIAAWEQQKPQLKILQERIAEKQAFVREYVASLEKCQEANAQAESKVVADIRAYAVRAITLINGRAKKLIREVQDICNYKRDALSYKRLEFLQLCKRLLDCHATVDDLISTGSELALVHSKQAMERHMGTLIERVVQLPSTKAEIHIKFNFEPKVLDALANTGNILDMSSLRGAPMHGLRAHHNGQQSRPQSAGGIMANGRSVPSPSLSSKSGSPHSLPGTMPAGGGQHPDRPPSGPSRDRNQERDRDHRRPTPAESPSDAGNKEDVITGDVEPPSGGRTAPSPSAASCGGASASSSSNSASASATSRGPTGAAPGLSVVPGVPADLHSQVAPASAEDNDNSDDWCAVCHDGGELLCCGLCPKVYHLHCHVPSLVSTPGEDWKCTLCTPVQDDPTPAAAKDGTGKRKIPVGLSGKQLKTAEKILLQLFCHASSTPFQTPVSRTVPNYFKIITRPMDLSTVKQKLSASHFNHYESAAAFIQDIKLIFSNCYTFNAKESPLAKQAQLLEEYFKQLIEKELPECIDDLKDSPSEEPLDPAKKAKIG</sequence>
<feature type="domain" description="PHD-type" evidence="12">
    <location>
        <begin position="538"/>
        <end position="585"/>
    </location>
</feature>
<dbReference type="PROSITE" id="PS50089">
    <property type="entry name" value="ZF_RING_2"/>
    <property type="match status" value="1"/>
</dbReference>
<dbReference type="InParanoid" id="A0A1V9XMC9"/>
<dbReference type="Gene3D" id="3.30.40.10">
    <property type="entry name" value="Zinc/RING finger domain, C3HC4 (zinc finger)"/>
    <property type="match status" value="2"/>
</dbReference>
<feature type="domain" description="B box-type" evidence="14">
    <location>
        <begin position="94"/>
        <end position="141"/>
    </location>
</feature>
<reference evidence="15 16" key="1">
    <citation type="journal article" date="2017" name="Gigascience">
        <title>Draft genome of the honey bee ectoparasitic mite, Tropilaelaps mercedesae, is shaped by the parasitic life history.</title>
        <authorList>
            <person name="Dong X."/>
            <person name="Armstrong S.D."/>
            <person name="Xia D."/>
            <person name="Makepeace B.L."/>
            <person name="Darby A.C."/>
            <person name="Kadowaki T."/>
        </authorList>
    </citation>
    <scope>NUCLEOTIDE SEQUENCE [LARGE SCALE GENOMIC DNA]</scope>
    <source>
        <strain evidence="15">Wuxi-XJTLU</strain>
    </source>
</reference>
<name>A0A1V9XMC9_9ACAR</name>
<keyword evidence="5" id="KW-0175">Coiled coil</keyword>
<dbReference type="PROSITE" id="PS50016">
    <property type="entry name" value="ZF_PHD_2"/>
    <property type="match status" value="1"/>
</dbReference>
<dbReference type="CDD" id="cd19775">
    <property type="entry name" value="Bbox2_TIF1_C-VI"/>
    <property type="match status" value="1"/>
</dbReference>
<dbReference type="InterPro" id="IPR001841">
    <property type="entry name" value="Znf_RING"/>
</dbReference>
<evidence type="ECO:0000256" key="7">
    <source>
        <dbReference type="ARBA" id="ARBA00023242"/>
    </source>
</evidence>
<dbReference type="Gene3D" id="1.20.920.10">
    <property type="entry name" value="Bromodomain-like"/>
    <property type="match status" value="1"/>
</dbReference>
<feature type="region of interest" description="Disordered" evidence="10">
    <location>
        <begin position="371"/>
        <end position="519"/>
    </location>
</feature>
<accession>A0A1V9XMC9</accession>
<comment type="caution">
    <text evidence="15">The sequence shown here is derived from an EMBL/GenBank/DDBJ whole genome shotgun (WGS) entry which is preliminary data.</text>
</comment>
<dbReference type="PROSITE" id="PS50014">
    <property type="entry name" value="BROMODOMAIN_2"/>
    <property type="match status" value="1"/>
</dbReference>
<evidence type="ECO:0000313" key="15">
    <source>
        <dbReference type="EMBL" id="OQR74508.1"/>
    </source>
</evidence>
<dbReference type="SUPFAM" id="SSF57903">
    <property type="entry name" value="FYVE/PHD zinc finger"/>
    <property type="match status" value="1"/>
</dbReference>
<dbReference type="InterPro" id="IPR000315">
    <property type="entry name" value="Znf_B-box"/>
</dbReference>
<feature type="domain" description="RING-type" evidence="13">
    <location>
        <begin position="21"/>
        <end position="61"/>
    </location>
</feature>
<dbReference type="SUPFAM" id="SSF47370">
    <property type="entry name" value="Bromodomain"/>
    <property type="match status" value="1"/>
</dbReference>
<dbReference type="InterPro" id="IPR036427">
    <property type="entry name" value="Bromodomain-like_sf"/>
</dbReference>
<dbReference type="GO" id="GO:0008270">
    <property type="term" value="F:zinc ion binding"/>
    <property type="evidence" value="ECO:0007669"/>
    <property type="project" value="UniProtKB-KW"/>
</dbReference>
<keyword evidence="6 9" id="KW-0103">Bromodomain</keyword>
<dbReference type="STRING" id="418985.A0A1V9XMC9"/>
<comment type="subcellular location">
    <subcellularLocation>
        <location evidence="1">Nucleus</location>
    </subcellularLocation>
</comment>
<dbReference type="SUPFAM" id="SSF57850">
    <property type="entry name" value="RING/U-box"/>
    <property type="match status" value="1"/>
</dbReference>
<dbReference type="GO" id="GO:0000785">
    <property type="term" value="C:chromatin"/>
    <property type="evidence" value="ECO:0007669"/>
    <property type="project" value="TreeGrafter"/>
</dbReference>
<proteinExistence type="predicted"/>
<dbReference type="SMART" id="SM00336">
    <property type="entry name" value="BBOX"/>
    <property type="match status" value="2"/>
</dbReference>
<feature type="domain" description="B box-type" evidence="14">
    <location>
        <begin position="154"/>
        <end position="190"/>
    </location>
</feature>
<evidence type="ECO:0000256" key="9">
    <source>
        <dbReference type="PROSITE-ProRule" id="PRU00035"/>
    </source>
</evidence>
<evidence type="ECO:0000259" key="13">
    <source>
        <dbReference type="PROSITE" id="PS50089"/>
    </source>
</evidence>
<dbReference type="AlphaFoldDB" id="A0A1V9XMC9"/>
<feature type="compositionally biased region" description="Low complexity" evidence="10">
    <location>
        <begin position="475"/>
        <end position="502"/>
    </location>
</feature>
<dbReference type="OrthoDB" id="6433955at2759"/>
<dbReference type="InterPro" id="IPR011011">
    <property type="entry name" value="Znf_FYVE_PHD"/>
</dbReference>
<dbReference type="InterPro" id="IPR019787">
    <property type="entry name" value="Znf_PHD-finger"/>
</dbReference>
<dbReference type="PANTHER" id="PTHR45915">
    <property type="entry name" value="TRANSCRIPTION INTERMEDIARY FACTOR"/>
    <property type="match status" value="1"/>
</dbReference>
<evidence type="ECO:0000256" key="2">
    <source>
        <dbReference type="ARBA" id="ARBA00022723"/>
    </source>
</evidence>
<keyword evidence="7" id="KW-0539">Nucleus</keyword>
<evidence type="ECO:0000259" key="11">
    <source>
        <dbReference type="PROSITE" id="PS50014"/>
    </source>
</evidence>
<dbReference type="EMBL" id="MNPL01007876">
    <property type="protein sequence ID" value="OQR74508.1"/>
    <property type="molecule type" value="Genomic_DNA"/>
</dbReference>
<evidence type="ECO:0000256" key="5">
    <source>
        <dbReference type="ARBA" id="ARBA00023054"/>
    </source>
</evidence>
<keyword evidence="4" id="KW-0862">Zinc</keyword>
<evidence type="ECO:0000256" key="1">
    <source>
        <dbReference type="ARBA" id="ARBA00004123"/>
    </source>
</evidence>
<evidence type="ECO:0000256" key="6">
    <source>
        <dbReference type="ARBA" id="ARBA00023117"/>
    </source>
</evidence>
<evidence type="ECO:0000256" key="10">
    <source>
        <dbReference type="SAM" id="MobiDB-lite"/>
    </source>
</evidence>
<dbReference type="InterPro" id="IPR001965">
    <property type="entry name" value="Znf_PHD"/>
</dbReference>
<dbReference type="PANTHER" id="PTHR45915:SF6">
    <property type="entry name" value="E3 UBIQUITIN-PROTEIN LIGASE TRIM33"/>
    <property type="match status" value="1"/>
</dbReference>
<keyword evidence="2" id="KW-0479">Metal-binding</keyword>
<dbReference type="Pfam" id="PF00628">
    <property type="entry name" value="PHD"/>
    <property type="match status" value="1"/>
</dbReference>
<evidence type="ECO:0000256" key="3">
    <source>
        <dbReference type="ARBA" id="ARBA00022771"/>
    </source>
</evidence>
<dbReference type="FunCoup" id="A0A1V9XMC9">
    <property type="interactions" value="1476"/>
</dbReference>
<dbReference type="InterPro" id="IPR001487">
    <property type="entry name" value="Bromodomain"/>
</dbReference>
<gene>
    <name evidence="15" type="ORF">BIW11_09021</name>
</gene>
<keyword evidence="3 8" id="KW-0863">Zinc-finger</keyword>
<organism evidence="15 16">
    <name type="scientific">Tropilaelaps mercedesae</name>
    <dbReference type="NCBI Taxonomy" id="418985"/>
    <lineage>
        <taxon>Eukaryota</taxon>
        <taxon>Metazoa</taxon>
        <taxon>Ecdysozoa</taxon>
        <taxon>Arthropoda</taxon>
        <taxon>Chelicerata</taxon>
        <taxon>Arachnida</taxon>
        <taxon>Acari</taxon>
        <taxon>Parasitiformes</taxon>
        <taxon>Mesostigmata</taxon>
        <taxon>Gamasina</taxon>
        <taxon>Dermanyssoidea</taxon>
        <taxon>Laelapidae</taxon>
        <taxon>Tropilaelaps</taxon>
    </lineage>
</organism>
<dbReference type="Gene3D" id="3.30.160.60">
    <property type="entry name" value="Classic Zinc Finger"/>
    <property type="match status" value="1"/>
</dbReference>
<dbReference type="PROSITE" id="PS50119">
    <property type="entry name" value="ZF_BBOX"/>
    <property type="match status" value="2"/>
</dbReference>